<comment type="caution">
    <text evidence="2">The sequence shown here is derived from an EMBL/GenBank/DDBJ whole genome shotgun (WGS) entry which is preliminary data.</text>
</comment>
<evidence type="ECO:0000256" key="1">
    <source>
        <dbReference type="SAM" id="MobiDB-lite"/>
    </source>
</evidence>
<organism evidence="2 3">
    <name type="scientific">Eumeta variegata</name>
    <name type="common">Bagworm moth</name>
    <name type="synonym">Eumeta japonica</name>
    <dbReference type="NCBI Taxonomy" id="151549"/>
    <lineage>
        <taxon>Eukaryota</taxon>
        <taxon>Metazoa</taxon>
        <taxon>Ecdysozoa</taxon>
        <taxon>Arthropoda</taxon>
        <taxon>Hexapoda</taxon>
        <taxon>Insecta</taxon>
        <taxon>Pterygota</taxon>
        <taxon>Neoptera</taxon>
        <taxon>Endopterygota</taxon>
        <taxon>Lepidoptera</taxon>
        <taxon>Glossata</taxon>
        <taxon>Ditrysia</taxon>
        <taxon>Tineoidea</taxon>
        <taxon>Psychidae</taxon>
        <taxon>Oiketicinae</taxon>
        <taxon>Eumeta</taxon>
    </lineage>
</organism>
<dbReference type="AlphaFoldDB" id="A0A4C1WS49"/>
<proteinExistence type="predicted"/>
<reference evidence="2 3" key="1">
    <citation type="journal article" date="2019" name="Commun. Biol.">
        <title>The bagworm genome reveals a unique fibroin gene that provides high tensile strength.</title>
        <authorList>
            <person name="Kono N."/>
            <person name="Nakamura H."/>
            <person name="Ohtoshi R."/>
            <person name="Tomita M."/>
            <person name="Numata K."/>
            <person name="Arakawa K."/>
        </authorList>
    </citation>
    <scope>NUCLEOTIDE SEQUENCE [LARGE SCALE GENOMIC DNA]</scope>
</reference>
<dbReference type="EMBL" id="BGZK01000643">
    <property type="protein sequence ID" value="GBP54316.1"/>
    <property type="molecule type" value="Genomic_DNA"/>
</dbReference>
<keyword evidence="3" id="KW-1185">Reference proteome</keyword>
<feature type="region of interest" description="Disordered" evidence="1">
    <location>
        <begin position="1"/>
        <end position="29"/>
    </location>
</feature>
<protein>
    <submittedName>
        <fullName evidence="2">Uncharacterized protein</fullName>
    </submittedName>
</protein>
<feature type="compositionally biased region" description="Basic and acidic residues" evidence="1">
    <location>
        <begin position="17"/>
        <end position="29"/>
    </location>
</feature>
<sequence>MPRLQANKRADSVCFHNKADDRESDRARESGVCVIVPGDSAPIYVGRLKLPPLITFKRDHFPTAISKDAERSSVAQVA</sequence>
<evidence type="ECO:0000313" key="3">
    <source>
        <dbReference type="Proteomes" id="UP000299102"/>
    </source>
</evidence>
<evidence type="ECO:0000313" key="2">
    <source>
        <dbReference type="EMBL" id="GBP54316.1"/>
    </source>
</evidence>
<name>A0A4C1WS49_EUMVA</name>
<gene>
    <name evidence="2" type="ORF">EVAR_32663_1</name>
</gene>
<accession>A0A4C1WS49</accession>
<dbReference type="Proteomes" id="UP000299102">
    <property type="component" value="Unassembled WGS sequence"/>
</dbReference>